<dbReference type="RefSeq" id="WP_379829759.1">
    <property type="nucleotide sequence ID" value="NZ_JBHUHU010000001.1"/>
</dbReference>
<proteinExistence type="predicted"/>
<evidence type="ECO:0000313" key="1">
    <source>
        <dbReference type="EMBL" id="MFD2098994.1"/>
    </source>
</evidence>
<comment type="caution">
    <text evidence="1">The sequence shown here is derived from an EMBL/GenBank/DDBJ whole genome shotgun (WGS) entry which is preliminary data.</text>
</comment>
<name>A0ABW4XUY1_9FLAO</name>
<protein>
    <recommendedName>
        <fullName evidence="3">Lipocalin-like domain-containing protein</fullName>
    </recommendedName>
</protein>
<dbReference type="EMBL" id="JBHUHU010000001">
    <property type="protein sequence ID" value="MFD2098994.1"/>
    <property type="molecule type" value="Genomic_DNA"/>
</dbReference>
<accession>A0ABW4XUY1</accession>
<dbReference type="Proteomes" id="UP001597342">
    <property type="component" value="Unassembled WGS sequence"/>
</dbReference>
<evidence type="ECO:0000313" key="2">
    <source>
        <dbReference type="Proteomes" id="UP001597342"/>
    </source>
</evidence>
<keyword evidence="2" id="KW-1185">Reference proteome</keyword>
<gene>
    <name evidence="1" type="ORF">ACFSJE_04355</name>
</gene>
<sequence length="158" mass="18710">MKVWPIYLFFALLLVFSSWSLIDKDSPEVLILGDWEEVSWKFEKLDHNNELDFSINDLQKQEICKNLIIHKAETWQFSPNKRLTFLEDGKVREDLKWSIKGRGHILELKHNNAVVEDYQVVGISDNELVVQFNFDLQVKGIVKMTFKRIPKKEYAQKI</sequence>
<organism evidence="1 2">
    <name type="scientific">Flagellimonas iocasae</name>
    <dbReference type="NCBI Taxonomy" id="2055905"/>
    <lineage>
        <taxon>Bacteria</taxon>
        <taxon>Pseudomonadati</taxon>
        <taxon>Bacteroidota</taxon>
        <taxon>Flavobacteriia</taxon>
        <taxon>Flavobacteriales</taxon>
        <taxon>Flavobacteriaceae</taxon>
        <taxon>Flagellimonas</taxon>
    </lineage>
</organism>
<reference evidence="2" key="1">
    <citation type="journal article" date="2019" name="Int. J. Syst. Evol. Microbiol.">
        <title>The Global Catalogue of Microorganisms (GCM) 10K type strain sequencing project: providing services to taxonomists for standard genome sequencing and annotation.</title>
        <authorList>
            <consortium name="The Broad Institute Genomics Platform"/>
            <consortium name="The Broad Institute Genome Sequencing Center for Infectious Disease"/>
            <person name="Wu L."/>
            <person name="Ma J."/>
        </authorList>
    </citation>
    <scope>NUCLEOTIDE SEQUENCE [LARGE SCALE GENOMIC DNA]</scope>
    <source>
        <strain evidence="2">JCM 3389</strain>
    </source>
</reference>
<evidence type="ECO:0008006" key="3">
    <source>
        <dbReference type="Google" id="ProtNLM"/>
    </source>
</evidence>